<reference evidence="4 5" key="1">
    <citation type="submission" date="2018-08" db="EMBL/GenBank/DDBJ databases">
        <title>Flavobacterium tibetense sp. nov., isolated from a wetland YonghuCo on Tibetan Plateau.</title>
        <authorList>
            <person name="Phurbu D."/>
            <person name="Lu H."/>
            <person name="Xing P."/>
        </authorList>
    </citation>
    <scope>NUCLEOTIDE SEQUENCE [LARGE SCALE GENOMIC DNA]</scope>
    <source>
        <strain evidence="4 5">DJC</strain>
    </source>
</reference>
<protein>
    <submittedName>
        <fullName evidence="4">Acyltransferase</fullName>
    </submittedName>
</protein>
<feature type="transmembrane region" description="Helical" evidence="1">
    <location>
        <begin position="266"/>
        <end position="282"/>
    </location>
</feature>
<keyword evidence="5" id="KW-1185">Reference proteome</keyword>
<name>A0A411Z6U9_9RHOB</name>
<keyword evidence="1" id="KW-0472">Membrane</keyword>
<proteinExistence type="predicted"/>
<gene>
    <name evidence="4" type="ORF">D1012_01170</name>
</gene>
<feature type="transmembrane region" description="Helical" evidence="1">
    <location>
        <begin position="244"/>
        <end position="260"/>
    </location>
</feature>
<feature type="transmembrane region" description="Helical" evidence="1">
    <location>
        <begin position="368"/>
        <end position="385"/>
    </location>
</feature>
<feature type="transmembrane region" description="Helical" evidence="1">
    <location>
        <begin position="183"/>
        <end position="201"/>
    </location>
</feature>
<accession>A0A411Z6U9</accession>
<evidence type="ECO:0000313" key="5">
    <source>
        <dbReference type="Proteomes" id="UP000284547"/>
    </source>
</evidence>
<feature type="domain" description="Acyltransferase 3" evidence="2">
    <location>
        <begin position="27"/>
        <end position="347"/>
    </location>
</feature>
<dbReference type="InterPro" id="IPR050879">
    <property type="entry name" value="Acyltransferase_3"/>
</dbReference>
<feature type="transmembrane region" description="Helical" evidence="1">
    <location>
        <begin position="94"/>
        <end position="114"/>
    </location>
</feature>
<evidence type="ECO:0000256" key="1">
    <source>
        <dbReference type="SAM" id="Phobius"/>
    </source>
</evidence>
<dbReference type="Pfam" id="PF19040">
    <property type="entry name" value="SGNH"/>
    <property type="match status" value="1"/>
</dbReference>
<dbReference type="InterPro" id="IPR002656">
    <property type="entry name" value="Acyl_transf_3_dom"/>
</dbReference>
<feature type="transmembrane region" description="Helical" evidence="1">
    <location>
        <begin position="53"/>
        <end position="73"/>
    </location>
</feature>
<keyword evidence="1" id="KW-1133">Transmembrane helix</keyword>
<organism evidence="4 5">
    <name type="scientific">Pseudotabrizicola alkalilacus</name>
    <dbReference type="NCBI Taxonomy" id="2305252"/>
    <lineage>
        <taxon>Bacteria</taxon>
        <taxon>Pseudomonadati</taxon>
        <taxon>Pseudomonadota</taxon>
        <taxon>Alphaproteobacteria</taxon>
        <taxon>Rhodobacterales</taxon>
        <taxon>Paracoccaceae</taxon>
        <taxon>Pseudotabrizicola</taxon>
    </lineage>
</organism>
<dbReference type="PANTHER" id="PTHR23028:SF53">
    <property type="entry name" value="ACYL_TRANSF_3 DOMAIN-CONTAINING PROTEIN"/>
    <property type="match status" value="1"/>
</dbReference>
<dbReference type="Pfam" id="PF01757">
    <property type="entry name" value="Acyl_transf_3"/>
    <property type="match status" value="1"/>
</dbReference>
<feature type="transmembrane region" description="Helical" evidence="1">
    <location>
        <begin position="325"/>
        <end position="347"/>
    </location>
</feature>
<sequence length="646" mass="71317">MAWLRSWHGIGKATVSDMPDRPLKYRPEIDGLRALAVVPVVFFHANHEWVPGGFVGVDVFFVISGYLITRIIHDDLSVGKFSIWTFYARRMRRIAPVLVAVMIATMIAGSVLLIPPLFQNLQKAVTATAFFVSNIYFWSTVDYFAAAADLNPLLHTWSLAVEEQFYIFFPLMMILFARRGGNLLVWSIIAIFVLSLALSVGSSLSGRLSEANFYLLPTRAWELAAGSLLALARPKAVSLRGGGILAFGGMALIVLSLFLINRDMPFPGYFAIPPVLGAALIIRYADKGNLAGRILSLPPFVWTGLLSYSIYMWHQPVLAFSRQAFMLDTGGIVIVPLLIFILVLSYFSWRWIETPFRRGKRNWSSRKVVTVSVVSLAALSISVMFTSNDAIFRMRYPEDIRRIYSFLDYRETDDYRTQFRNGCFVSGQGTDGNFPYDACIVFREGLRNYLIIGDSHAAMLAVALSETAPDVNLIQATASGCLPVLGALGRETCIRMRDSVLDALIGDERLEGVIFAARWNAGAFKALEATVALAVENGHAVSVVGPAPEYAMDFPIVFGHAAAAGALEQTMRFAVRERQELDARMRLGLSPSSAHYFSLIDIICDSGTCQRTASDGDPMQFDYGHLTLSGAREVAGHLVTDGIFSE</sequence>
<dbReference type="GO" id="GO:0016020">
    <property type="term" value="C:membrane"/>
    <property type="evidence" value="ECO:0007669"/>
    <property type="project" value="TreeGrafter"/>
</dbReference>
<dbReference type="Proteomes" id="UP000284547">
    <property type="component" value="Unassembled WGS sequence"/>
</dbReference>
<keyword evidence="4" id="KW-0808">Transferase</keyword>
<evidence type="ECO:0000259" key="3">
    <source>
        <dbReference type="Pfam" id="PF19040"/>
    </source>
</evidence>
<dbReference type="GO" id="GO:0009103">
    <property type="term" value="P:lipopolysaccharide biosynthetic process"/>
    <property type="evidence" value="ECO:0007669"/>
    <property type="project" value="TreeGrafter"/>
</dbReference>
<dbReference type="GO" id="GO:0016747">
    <property type="term" value="F:acyltransferase activity, transferring groups other than amino-acyl groups"/>
    <property type="evidence" value="ECO:0007669"/>
    <property type="project" value="InterPro"/>
</dbReference>
<keyword evidence="1" id="KW-0812">Transmembrane</keyword>
<keyword evidence="4" id="KW-0012">Acyltransferase</keyword>
<dbReference type="InterPro" id="IPR043968">
    <property type="entry name" value="SGNH"/>
</dbReference>
<feature type="domain" description="SGNH" evidence="3">
    <location>
        <begin position="437"/>
        <end position="638"/>
    </location>
</feature>
<evidence type="ECO:0000313" key="4">
    <source>
        <dbReference type="EMBL" id="RGP38765.1"/>
    </source>
</evidence>
<dbReference type="AlphaFoldDB" id="A0A411Z6U9"/>
<dbReference type="EMBL" id="QWEY01000001">
    <property type="protein sequence ID" value="RGP38765.1"/>
    <property type="molecule type" value="Genomic_DNA"/>
</dbReference>
<evidence type="ECO:0000259" key="2">
    <source>
        <dbReference type="Pfam" id="PF01757"/>
    </source>
</evidence>
<dbReference type="PANTHER" id="PTHR23028">
    <property type="entry name" value="ACETYLTRANSFERASE"/>
    <property type="match status" value="1"/>
</dbReference>
<comment type="caution">
    <text evidence="4">The sequence shown here is derived from an EMBL/GenBank/DDBJ whole genome shotgun (WGS) entry which is preliminary data.</text>
</comment>